<protein>
    <recommendedName>
        <fullName evidence="8">Biotin transporter</fullName>
    </recommendedName>
</protein>
<evidence type="ECO:0000256" key="1">
    <source>
        <dbReference type="ARBA" id="ARBA00004651"/>
    </source>
</evidence>
<dbReference type="PANTHER" id="PTHR34295:SF4">
    <property type="entry name" value="BIOTIN TRANSPORTER BIOY-RELATED"/>
    <property type="match status" value="1"/>
</dbReference>
<evidence type="ECO:0000313" key="11">
    <source>
        <dbReference type="EMBL" id="TFH98534.1"/>
    </source>
</evidence>
<sequence length="212" mass="21043">MPMASTVTSPASSDAPRTRRPASPTSRSAGPQLARIAVMTALIAVLGVMPGIPVPGIAVPITLQTLGVMLAGLVLGPWAGAASVLLLHALVAMGLPLLAGGKGGLGVFAGPTVGYLIGWVFGAFVVGLVFRALRGRTDRTGRLALAAAVACVLGGIVVIYAFGIPGVSLITGVPLDAAALGNVAFLPGDALKAALATLLVVGLAKAYPRALR</sequence>
<evidence type="ECO:0000256" key="9">
    <source>
        <dbReference type="SAM" id="MobiDB-lite"/>
    </source>
</evidence>
<feature type="region of interest" description="Disordered" evidence="9">
    <location>
        <begin position="1"/>
        <end position="29"/>
    </location>
</feature>
<dbReference type="RefSeq" id="WP_135103336.1">
    <property type="nucleotide sequence ID" value="NZ_SPKT01000016.1"/>
</dbReference>
<comment type="similarity">
    <text evidence="2 8">Belongs to the BioY family.</text>
</comment>
<dbReference type="Pfam" id="PF02632">
    <property type="entry name" value="BioY"/>
    <property type="match status" value="1"/>
</dbReference>
<accession>A0ABY2JYE9</accession>
<dbReference type="EMBL" id="SPKT01000016">
    <property type="protein sequence ID" value="TFH98534.1"/>
    <property type="molecule type" value="Genomic_DNA"/>
</dbReference>
<feature type="transmembrane region" description="Helical" evidence="10">
    <location>
        <begin position="33"/>
        <end position="54"/>
    </location>
</feature>
<keyword evidence="12" id="KW-1185">Reference proteome</keyword>
<evidence type="ECO:0000256" key="10">
    <source>
        <dbReference type="SAM" id="Phobius"/>
    </source>
</evidence>
<comment type="caution">
    <text evidence="11">The sequence shown here is derived from an EMBL/GenBank/DDBJ whole genome shotgun (WGS) entry which is preliminary data.</text>
</comment>
<reference evidence="11 12" key="1">
    <citation type="submission" date="2019-03" db="EMBL/GenBank/DDBJ databases">
        <title>Reclassification of Micrococcus aloeverae and Micrococcus yunnanensis as later heterotypic synonyms of Micrococcus luteus.</title>
        <authorList>
            <person name="Huang C.-H."/>
        </authorList>
    </citation>
    <scope>NUCLEOTIDE SEQUENCE [LARGE SCALE GENOMIC DNA]</scope>
    <source>
        <strain evidence="11 12">BCRC 12151</strain>
    </source>
</reference>
<proteinExistence type="inferred from homology"/>
<evidence type="ECO:0000256" key="3">
    <source>
        <dbReference type="ARBA" id="ARBA00022448"/>
    </source>
</evidence>
<keyword evidence="3 8" id="KW-0813">Transport</keyword>
<evidence type="ECO:0000256" key="2">
    <source>
        <dbReference type="ARBA" id="ARBA00010692"/>
    </source>
</evidence>
<evidence type="ECO:0000256" key="4">
    <source>
        <dbReference type="ARBA" id="ARBA00022475"/>
    </source>
</evidence>
<keyword evidence="7 8" id="KW-0472">Membrane</keyword>
<keyword evidence="4 8" id="KW-1003">Cell membrane</keyword>
<name>A0ABY2JYE9_9MICC</name>
<evidence type="ECO:0000256" key="6">
    <source>
        <dbReference type="ARBA" id="ARBA00022989"/>
    </source>
</evidence>
<keyword evidence="5 10" id="KW-0812">Transmembrane</keyword>
<dbReference type="PIRSF" id="PIRSF016661">
    <property type="entry name" value="BioY"/>
    <property type="match status" value="1"/>
</dbReference>
<dbReference type="Proteomes" id="UP000297477">
    <property type="component" value="Unassembled WGS sequence"/>
</dbReference>
<evidence type="ECO:0000313" key="12">
    <source>
        <dbReference type="Proteomes" id="UP000297477"/>
    </source>
</evidence>
<feature type="transmembrane region" description="Helical" evidence="10">
    <location>
        <begin position="66"/>
        <end position="93"/>
    </location>
</feature>
<feature type="transmembrane region" description="Helical" evidence="10">
    <location>
        <begin position="190"/>
        <end position="207"/>
    </location>
</feature>
<evidence type="ECO:0000256" key="7">
    <source>
        <dbReference type="ARBA" id="ARBA00023136"/>
    </source>
</evidence>
<dbReference type="PANTHER" id="PTHR34295">
    <property type="entry name" value="BIOTIN TRANSPORTER BIOY"/>
    <property type="match status" value="1"/>
</dbReference>
<comment type="subcellular location">
    <subcellularLocation>
        <location evidence="1 8">Cell membrane</location>
        <topology evidence="1 8">Multi-pass membrane protein</topology>
    </subcellularLocation>
</comment>
<feature type="transmembrane region" description="Helical" evidence="10">
    <location>
        <begin position="113"/>
        <end position="133"/>
    </location>
</feature>
<evidence type="ECO:0000256" key="8">
    <source>
        <dbReference type="PIRNR" id="PIRNR016661"/>
    </source>
</evidence>
<feature type="compositionally biased region" description="Low complexity" evidence="9">
    <location>
        <begin position="9"/>
        <end position="29"/>
    </location>
</feature>
<feature type="transmembrane region" description="Helical" evidence="10">
    <location>
        <begin position="145"/>
        <end position="170"/>
    </location>
</feature>
<dbReference type="Gene3D" id="1.10.1760.20">
    <property type="match status" value="1"/>
</dbReference>
<keyword evidence="6 10" id="KW-1133">Transmembrane helix</keyword>
<dbReference type="InterPro" id="IPR003784">
    <property type="entry name" value="BioY"/>
</dbReference>
<evidence type="ECO:0000256" key="5">
    <source>
        <dbReference type="ARBA" id="ARBA00022692"/>
    </source>
</evidence>
<organism evidence="11 12">
    <name type="scientific">Micrococcus lylae</name>
    <dbReference type="NCBI Taxonomy" id="1273"/>
    <lineage>
        <taxon>Bacteria</taxon>
        <taxon>Bacillati</taxon>
        <taxon>Actinomycetota</taxon>
        <taxon>Actinomycetes</taxon>
        <taxon>Micrococcales</taxon>
        <taxon>Micrococcaceae</taxon>
        <taxon>Micrococcus</taxon>
    </lineage>
</organism>
<gene>
    <name evidence="11" type="ORF">E4A49_08450</name>
</gene>